<dbReference type="Gene3D" id="3.20.20.190">
    <property type="entry name" value="Phosphatidylinositol (PI) phosphodiesterase"/>
    <property type="match status" value="1"/>
</dbReference>
<organism evidence="2 3">
    <name type="scientific">Lepidopterella palustris CBS 459.81</name>
    <dbReference type="NCBI Taxonomy" id="1314670"/>
    <lineage>
        <taxon>Eukaryota</taxon>
        <taxon>Fungi</taxon>
        <taxon>Dikarya</taxon>
        <taxon>Ascomycota</taxon>
        <taxon>Pezizomycotina</taxon>
        <taxon>Dothideomycetes</taxon>
        <taxon>Pleosporomycetidae</taxon>
        <taxon>Mytilinidiales</taxon>
        <taxon>Argynnaceae</taxon>
        <taxon>Lepidopterella</taxon>
    </lineage>
</organism>
<dbReference type="PANTHER" id="PTHR13593:SF113">
    <property type="entry name" value="SI:DKEY-266F7.9"/>
    <property type="match status" value="1"/>
</dbReference>
<protein>
    <submittedName>
        <fullName evidence="2">Phosphatidylinositol phospholipase C</fullName>
    </submittedName>
</protein>
<sequence length="479" mass="52974">MTRPLTIHNQTSHALELKPIELCEDPSSKVAVNGTGIFGNWTKSANSSTSFAPSTLNLGEHAQGFSRQDVNILIEPFKSHSTNISISSNSSTPVVRLTIESKGQRYRIDMLWSKTQSQTFTPLVPDPKHQYIAIFLPETHLSIYSSANLSTWMEALQDNTPISGLSIPGTHNTPTYHKALPSVRCQAVSPKLQLENGIRFFDIRVQPEHATDISKDGLILVHGVFPISLTGTKYLRPLINTALDFLARNPSETLIMSLKREGAGSATDQHLSQILHSHYANDASKWYTEPRIPTLGEARGKIILLRRFLLHPSLQQLHNGRGWGLNAENWAYNTPHDIHGDVCVQDFCEVLEPSSISAKITYSKTHLAAAGATFCPLPGITTDKDNPVPPGPLYLNFLSGSNFWNRACWPGRIAKSVNPAMIRYLCEDHCREEEGMEVGDGGTGVVVCDWVGGGGDWDLVRCIVGMNSRMEVRKNMMVR</sequence>
<gene>
    <name evidence="2" type="ORF">K432DRAFT_385417</name>
</gene>
<dbReference type="AlphaFoldDB" id="A0A8E2JBZ9"/>
<evidence type="ECO:0000313" key="2">
    <source>
        <dbReference type="EMBL" id="OCK76459.1"/>
    </source>
</evidence>
<dbReference type="PANTHER" id="PTHR13593">
    <property type="match status" value="1"/>
</dbReference>
<evidence type="ECO:0000313" key="3">
    <source>
        <dbReference type="Proteomes" id="UP000250266"/>
    </source>
</evidence>
<proteinExistence type="predicted"/>
<dbReference type="EMBL" id="KV745209">
    <property type="protein sequence ID" value="OCK76459.1"/>
    <property type="molecule type" value="Genomic_DNA"/>
</dbReference>
<dbReference type="OrthoDB" id="1046782at2759"/>
<name>A0A8E2JBZ9_9PEZI</name>
<dbReference type="CDD" id="cd08586">
    <property type="entry name" value="PI-PLCc_BcPLC_like"/>
    <property type="match status" value="1"/>
</dbReference>
<dbReference type="SMART" id="SM00148">
    <property type="entry name" value="PLCXc"/>
    <property type="match status" value="1"/>
</dbReference>
<dbReference type="Pfam" id="PF00388">
    <property type="entry name" value="PI-PLC-X"/>
    <property type="match status" value="1"/>
</dbReference>
<dbReference type="InterPro" id="IPR017946">
    <property type="entry name" value="PLC-like_Pdiesterase_TIM-brl"/>
</dbReference>
<dbReference type="GO" id="GO:0006629">
    <property type="term" value="P:lipid metabolic process"/>
    <property type="evidence" value="ECO:0007669"/>
    <property type="project" value="InterPro"/>
</dbReference>
<keyword evidence="3" id="KW-1185">Reference proteome</keyword>
<dbReference type="GO" id="GO:0008081">
    <property type="term" value="F:phosphoric diester hydrolase activity"/>
    <property type="evidence" value="ECO:0007669"/>
    <property type="project" value="InterPro"/>
</dbReference>
<feature type="domain" description="Phosphatidylinositol-specific phospholipase C X" evidence="1">
    <location>
        <begin position="157"/>
        <end position="307"/>
    </location>
</feature>
<accession>A0A8E2JBZ9</accession>
<reference evidence="2 3" key="1">
    <citation type="journal article" date="2016" name="Nat. Commun.">
        <title>Ectomycorrhizal ecology is imprinted in the genome of the dominant symbiotic fungus Cenococcum geophilum.</title>
        <authorList>
            <consortium name="DOE Joint Genome Institute"/>
            <person name="Peter M."/>
            <person name="Kohler A."/>
            <person name="Ohm R.A."/>
            <person name="Kuo A."/>
            <person name="Krutzmann J."/>
            <person name="Morin E."/>
            <person name="Arend M."/>
            <person name="Barry K.W."/>
            <person name="Binder M."/>
            <person name="Choi C."/>
            <person name="Clum A."/>
            <person name="Copeland A."/>
            <person name="Grisel N."/>
            <person name="Haridas S."/>
            <person name="Kipfer T."/>
            <person name="LaButti K."/>
            <person name="Lindquist E."/>
            <person name="Lipzen A."/>
            <person name="Maire R."/>
            <person name="Meier B."/>
            <person name="Mihaltcheva S."/>
            <person name="Molinier V."/>
            <person name="Murat C."/>
            <person name="Poggeler S."/>
            <person name="Quandt C.A."/>
            <person name="Sperisen C."/>
            <person name="Tritt A."/>
            <person name="Tisserant E."/>
            <person name="Crous P.W."/>
            <person name="Henrissat B."/>
            <person name="Nehls U."/>
            <person name="Egli S."/>
            <person name="Spatafora J.W."/>
            <person name="Grigoriev I.V."/>
            <person name="Martin F.M."/>
        </authorList>
    </citation>
    <scope>NUCLEOTIDE SEQUENCE [LARGE SCALE GENOMIC DNA]</scope>
    <source>
        <strain evidence="2 3">CBS 459.81</strain>
    </source>
</reference>
<dbReference type="SUPFAM" id="SSF51695">
    <property type="entry name" value="PLC-like phosphodiesterases"/>
    <property type="match status" value="1"/>
</dbReference>
<evidence type="ECO:0000259" key="1">
    <source>
        <dbReference type="SMART" id="SM00148"/>
    </source>
</evidence>
<dbReference type="InterPro" id="IPR000909">
    <property type="entry name" value="PLipase_C_PInositol-sp_X_dom"/>
</dbReference>
<dbReference type="Proteomes" id="UP000250266">
    <property type="component" value="Unassembled WGS sequence"/>
</dbReference>
<dbReference type="InterPro" id="IPR051057">
    <property type="entry name" value="PI-PLC_domain"/>
</dbReference>
<dbReference type="PROSITE" id="PS50007">
    <property type="entry name" value="PIPLC_X_DOMAIN"/>
    <property type="match status" value="1"/>
</dbReference>